<reference evidence="3 4" key="1">
    <citation type="journal article" date="2023" name="Plants (Basel)">
        <title>Bridging the Gap: Combining Genomics and Transcriptomics Approaches to Understand Stylosanthes scabra, an Orphan Legume from the Brazilian Caatinga.</title>
        <authorList>
            <person name="Ferreira-Neto J.R.C."/>
            <person name="da Silva M.D."/>
            <person name="Binneck E."/>
            <person name="de Melo N.F."/>
            <person name="da Silva R.H."/>
            <person name="de Melo A.L.T.M."/>
            <person name="Pandolfi V."/>
            <person name="Bustamante F.O."/>
            <person name="Brasileiro-Vidal A.C."/>
            <person name="Benko-Iseppon A.M."/>
        </authorList>
    </citation>
    <scope>NUCLEOTIDE SEQUENCE [LARGE SCALE GENOMIC DNA]</scope>
    <source>
        <tissue evidence="3">Leaves</tissue>
    </source>
</reference>
<dbReference type="Proteomes" id="UP001341840">
    <property type="component" value="Unassembled WGS sequence"/>
</dbReference>
<accession>A0ABU6UV51</accession>
<gene>
    <name evidence="3" type="ORF">PIB30_095593</name>
</gene>
<feature type="compositionally biased region" description="Pro residues" evidence="2">
    <location>
        <begin position="32"/>
        <end position="57"/>
    </location>
</feature>
<proteinExistence type="predicted"/>
<organism evidence="3 4">
    <name type="scientific">Stylosanthes scabra</name>
    <dbReference type="NCBI Taxonomy" id="79078"/>
    <lineage>
        <taxon>Eukaryota</taxon>
        <taxon>Viridiplantae</taxon>
        <taxon>Streptophyta</taxon>
        <taxon>Embryophyta</taxon>
        <taxon>Tracheophyta</taxon>
        <taxon>Spermatophyta</taxon>
        <taxon>Magnoliopsida</taxon>
        <taxon>eudicotyledons</taxon>
        <taxon>Gunneridae</taxon>
        <taxon>Pentapetalae</taxon>
        <taxon>rosids</taxon>
        <taxon>fabids</taxon>
        <taxon>Fabales</taxon>
        <taxon>Fabaceae</taxon>
        <taxon>Papilionoideae</taxon>
        <taxon>50 kb inversion clade</taxon>
        <taxon>dalbergioids sensu lato</taxon>
        <taxon>Dalbergieae</taxon>
        <taxon>Pterocarpus clade</taxon>
        <taxon>Stylosanthes</taxon>
    </lineage>
</organism>
<evidence type="ECO:0000313" key="4">
    <source>
        <dbReference type="Proteomes" id="UP001341840"/>
    </source>
</evidence>
<sequence>MPTLTTLGWRNHPNLGLGGNQNQRGSNFQNHPPYPPFQRPAFPQPTTIPPPPQPKPPQANSFEVALEKLTLTTAGFVQTTNNFIEEARANFRNHESSIRNLETQLRQIAKQLSTTLPNAFPSDTEVYPKGECKPINLRSGKIV</sequence>
<comment type="caution">
    <text evidence="3">The sequence shown here is derived from an EMBL/GenBank/DDBJ whole genome shotgun (WGS) entry which is preliminary data.</text>
</comment>
<feature type="coiled-coil region" evidence="1">
    <location>
        <begin position="84"/>
        <end position="111"/>
    </location>
</feature>
<name>A0ABU6UV51_9FABA</name>
<evidence type="ECO:0000256" key="1">
    <source>
        <dbReference type="SAM" id="Coils"/>
    </source>
</evidence>
<protein>
    <submittedName>
        <fullName evidence="3">Uncharacterized protein</fullName>
    </submittedName>
</protein>
<keyword evidence="1" id="KW-0175">Coiled coil</keyword>
<evidence type="ECO:0000256" key="2">
    <source>
        <dbReference type="SAM" id="MobiDB-lite"/>
    </source>
</evidence>
<dbReference type="EMBL" id="JASCZI010123027">
    <property type="protein sequence ID" value="MED6165006.1"/>
    <property type="molecule type" value="Genomic_DNA"/>
</dbReference>
<feature type="region of interest" description="Disordered" evidence="2">
    <location>
        <begin position="1"/>
        <end position="60"/>
    </location>
</feature>
<keyword evidence="4" id="KW-1185">Reference proteome</keyword>
<evidence type="ECO:0000313" key="3">
    <source>
        <dbReference type="EMBL" id="MED6165006.1"/>
    </source>
</evidence>